<evidence type="ECO:0000256" key="4">
    <source>
        <dbReference type="ARBA" id="ARBA00023163"/>
    </source>
</evidence>
<dbReference type="Gene3D" id="3.40.190.290">
    <property type="match status" value="1"/>
</dbReference>
<comment type="similarity">
    <text evidence="1">Belongs to the LysR transcriptional regulatory family.</text>
</comment>
<keyword evidence="7" id="KW-1185">Reference proteome</keyword>
<evidence type="ECO:0000256" key="2">
    <source>
        <dbReference type="ARBA" id="ARBA00023015"/>
    </source>
</evidence>
<dbReference type="InterPro" id="IPR000847">
    <property type="entry name" value="LysR_HTH_N"/>
</dbReference>
<organism evidence="6 7">
    <name type="scientific">Paenibacillus residui</name>
    <dbReference type="NCBI Taxonomy" id="629724"/>
    <lineage>
        <taxon>Bacteria</taxon>
        <taxon>Bacillati</taxon>
        <taxon>Bacillota</taxon>
        <taxon>Bacilli</taxon>
        <taxon>Bacillales</taxon>
        <taxon>Paenibacillaceae</taxon>
        <taxon>Paenibacillus</taxon>
    </lineage>
</organism>
<gene>
    <name evidence="6" type="ORF">ACFQ03_03225</name>
</gene>
<dbReference type="PROSITE" id="PS50931">
    <property type="entry name" value="HTH_LYSR"/>
    <property type="match status" value="1"/>
</dbReference>
<proteinExistence type="inferred from homology"/>
<dbReference type="InterPro" id="IPR005119">
    <property type="entry name" value="LysR_subst-bd"/>
</dbReference>
<dbReference type="SUPFAM" id="SSF46785">
    <property type="entry name" value="Winged helix' DNA-binding domain"/>
    <property type="match status" value="1"/>
</dbReference>
<comment type="caution">
    <text evidence="6">The sequence shown here is derived from an EMBL/GenBank/DDBJ whole genome shotgun (WGS) entry which is preliminary data.</text>
</comment>
<reference evidence="7" key="1">
    <citation type="journal article" date="2019" name="Int. J. Syst. Evol. Microbiol.">
        <title>The Global Catalogue of Microorganisms (GCM) 10K type strain sequencing project: providing services to taxonomists for standard genome sequencing and annotation.</title>
        <authorList>
            <consortium name="The Broad Institute Genomics Platform"/>
            <consortium name="The Broad Institute Genome Sequencing Center for Infectious Disease"/>
            <person name="Wu L."/>
            <person name="Ma J."/>
        </authorList>
    </citation>
    <scope>NUCLEOTIDE SEQUENCE [LARGE SCALE GENOMIC DNA]</scope>
    <source>
        <strain evidence="7">CCUG 57263</strain>
    </source>
</reference>
<keyword evidence="3" id="KW-0238">DNA-binding</keyword>
<protein>
    <submittedName>
        <fullName evidence="6">LysR family transcriptional regulator</fullName>
    </submittedName>
</protein>
<dbReference type="Proteomes" id="UP001597120">
    <property type="component" value="Unassembled WGS sequence"/>
</dbReference>
<dbReference type="InterPro" id="IPR036390">
    <property type="entry name" value="WH_DNA-bd_sf"/>
</dbReference>
<dbReference type="SUPFAM" id="SSF53850">
    <property type="entry name" value="Periplasmic binding protein-like II"/>
    <property type="match status" value="1"/>
</dbReference>
<evidence type="ECO:0000313" key="6">
    <source>
        <dbReference type="EMBL" id="MFD0868148.1"/>
    </source>
</evidence>
<feature type="domain" description="HTH lysR-type" evidence="5">
    <location>
        <begin position="1"/>
        <end position="58"/>
    </location>
</feature>
<dbReference type="Pfam" id="PF03466">
    <property type="entry name" value="LysR_substrate"/>
    <property type="match status" value="1"/>
</dbReference>
<dbReference type="Gene3D" id="1.10.10.10">
    <property type="entry name" value="Winged helix-like DNA-binding domain superfamily/Winged helix DNA-binding domain"/>
    <property type="match status" value="1"/>
</dbReference>
<evidence type="ECO:0000259" key="5">
    <source>
        <dbReference type="PROSITE" id="PS50931"/>
    </source>
</evidence>
<dbReference type="RefSeq" id="WP_379286021.1">
    <property type="nucleotide sequence ID" value="NZ_JBHTIU010000009.1"/>
</dbReference>
<name>A0ABW3D449_9BACL</name>
<dbReference type="InterPro" id="IPR036388">
    <property type="entry name" value="WH-like_DNA-bd_sf"/>
</dbReference>
<keyword evidence="2" id="KW-0805">Transcription regulation</keyword>
<dbReference type="PANTHER" id="PTHR30126">
    <property type="entry name" value="HTH-TYPE TRANSCRIPTIONAL REGULATOR"/>
    <property type="match status" value="1"/>
</dbReference>
<evidence type="ECO:0000256" key="1">
    <source>
        <dbReference type="ARBA" id="ARBA00009437"/>
    </source>
</evidence>
<accession>A0ABW3D449</accession>
<dbReference type="EMBL" id="JBHTIU010000009">
    <property type="protein sequence ID" value="MFD0868148.1"/>
    <property type="molecule type" value="Genomic_DNA"/>
</dbReference>
<evidence type="ECO:0000256" key="3">
    <source>
        <dbReference type="ARBA" id="ARBA00023125"/>
    </source>
</evidence>
<dbReference type="PANTHER" id="PTHR30126:SF40">
    <property type="entry name" value="HTH-TYPE TRANSCRIPTIONAL REGULATOR GLTR"/>
    <property type="match status" value="1"/>
</dbReference>
<keyword evidence="4" id="KW-0804">Transcription</keyword>
<evidence type="ECO:0000313" key="7">
    <source>
        <dbReference type="Proteomes" id="UP001597120"/>
    </source>
</evidence>
<dbReference type="Pfam" id="PF00126">
    <property type="entry name" value="HTH_1"/>
    <property type="match status" value="1"/>
</dbReference>
<sequence>MELSDLKVFQAIAEEGSISGAAKRLDYVQSNVTARLRKLEHELGVLLFYRSVKGMNITEKGAIFRQYADSILQLAEESIAAVKDEEKPAGTLRLGVVETVTCGNFMNLISTYQAQYEQVLLRIETGTPFELINKVKNYELDAAFVTGELSNMNMSVDYAETNEIVILSNKRMNLSTLFKQKWAVSPKGCPLRTKLEQWFQDEGIEFNDYIEISSLETILSSVKEGITATILPKSVLTGSYEDLHVTQVPELYRWIETGLIRNKNKYTSRAYRAFAALVEEQGL</sequence>